<evidence type="ECO:0000313" key="10">
    <source>
        <dbReference type="Proteomes" id="UP000032160"/>
    </source>
</evidence>
<gene>
    <name evidence="9" type="ORF">BN1012_Phect612</name>
</gene>
<dbReference type="Pfam" id="PF04116">
    <property type="entry name" value="FA_hydroxylase"/>
    <property type="match status" value="1"/>
</dbReference>
<dbReference type="STRING" id="1458461.BN1012_Phect612"/>
<proteinExistence type="predicted"/>
<evidence type="ECO:0000313" key="9">
    <source>
        <dbReference type="EMBL" id="CDO58826.1"/>
    </source>
</evidence>
<evidence type="ECO:0000256" key="2">
    <source>
        <dbReference type="ARBA" id="ARBA00022692"/>
    </source>
</evidence>
<accession>X5MLZ9</accession>
<evidence type="ECO:0000256" key="6">
    <source>
        <dbReference type="ARBA" id="ARBA00023136"/>
    </source>
</evidence>
<feature type="transmembrane region" description="Helical" evidence="7">
    <location>
        <begin position="35"/>
        <end position="55"/>
    </location>
</feature>
<keyword evidence="5" id="KW-0443">Lipid metabolism</keyword>
<dbReference type="GO" id="GO:0050479">
    <property type="term" value="F:glyceryl-ether monooxygenase activity"/>
    <property type="evidence" value="ECO:0007669"/>
    <property type="project" value="TreeGrafter"/>
</dbReference>
<keyword evidence="4" id="KW-0560">Oxidoreductase</keyword>
<keyword evidence="3 7" id="KW-1133">Transmembrane helix</keyword>
<feature type="domain" description="Fatty acid hydroxylase" evidence="8">
    <location>
        <begin position="142"/>
        <end position="275"/>
    </location>
</feature>
<dbReference type="PANTHER" id="PTHR21624">
    <property type="entry name" value="STEROL DESATURASE-RELATED PROTEIN"/>
    <property type="match status" value="1"/>
</dbReference>
<dbReference type="PANTHER" id="PTHR21624:SF1">
    <property type="entry name" value="ALKYLGLYCEROL MONOOXYGENASE"/>
    <property type="match status" value="1"/>
</dbReference>
<evidence type="ECO:0000256" key="5">
    <source>
        <dbReference type="ARBA" id="ARBA00023098"/>
    </source>
</evidence>
<dbReference type="GO" id="GO:0008610">
    <property type="term" value="P:lipid biosynthetic process"/>
    <property type="evidence" value="ECO:0007669"/>
    <property type="project" value="InterPro"/>
</dbReference>
<keyword evidence="2 7" id="KW-0812">Transmembrane</keyword>
<keyword evidence="10" id="KW-1185">Reference proteome</keyword>
<dbReference type="GO" id="GO:0005506">
    <property type="term" value="F:iron ion binding"/>
    <property type="evidence" value="ECO:0007669"/>
    <property type="project" value="InterPro"/>
</dbReference>
<protein>
    <submittedName>
        <fullName evidence="9">Sterol desaturase</fullName>
    </submittedName>
</protein>
<dbReference type="GO" id="GO:0012505">
    <property type="term" value="C:endomembrane system"/>
    <property type="evidence" value="ECO:0007669"/>
    <property type="project" value="UniProtKB-SubCell"/>
</dbReference>
<evidence type="ECO:0000256" key="4">
    <source>
        <dbReference type="ARBA" id="ARBA00023002"/>
    </source>
</evidence>
<dbReference type="EMBL" id="HG966617">
    <property type="protein sequence ID" value="CDO58826.1"/>
    <property type="molecule type" value="Genomic_DNA"/>
</dbReference>
<dbReference type="HOGENOM" id="CLU_033631_3_2_5"/>
<name>X5MLZ9_9HYPH</name>
<dbReference type="KEGG" id="pect:BN1012_Phect612"/>
<dbReference type="GO" id="GO:0006643">
    <property type="term" value="P:membrane lipid metabolic process"/>
    <property type="evidence" value="ECO:0007669"/>
    <property type="project" value="TreeGrafter"/>
</dbReference>
<dbReference type="GO" id="GO:0016020">
    <property type="term" value="C:membrane"/>
    <property type="evidence" value="ECO:0007669"/>
    <property type="project" value="GOC"/>
</dbReference>
<organism evidence="9 10">
    <name type="scientific">Candidatus Phaeomarinibacter ectocarpi</name>
    <dbReference type="NCBI Taxonomy" id="1458461"/>
    <lineage>
        <taxon>Bacteria</taxon>
        <taxon>Pseudomonadati</taxon>
        <taxon>Pseudomonadota</taxon>
        <taxon>Alphaproteobacteria</taxon>
        <taxon>Hyphomicrobiales</taxon>
        <taxon>Parvibaculaceae</taxon>
        <taxon>Candidatus Phaeomarinibacter</taxon>
    </lineage>
</organism>
<keyword evidence="6 7" id="KW-0472">Membrane</keyword>
<dbReference type="InterPro" id="IPR006694">
    <property type="entry name" value="Fatty_acid_hydroxylase"/>
</dbReference>
<dbReference type="PATRIC" id="fig|1458461.3.peg.612"/>
<dbReference type="AlphaFoldDB" id="X5MLZ9"/>
<comment type="subcellular location">
    <subcellularLocation>
        <location evidence="1">Endomembrane system</location>
        <topology evidence="1">Multi-pass membrane protein</topology>
    </subcellularLocation>
</comment>
<reference evidence="9 10" key="1">
    <citation type="journal article" date="2014" name="Front. Genet.">
        <title>Genome and metabolic network of "Candidatus Phaeomarinobacter ectocarpi" Ec32, a new candidate genus of Alphaproteobacteria frequently associated with brown algae.</title>
        <authorList>
            <person name="Dittami S.M."/>
            <person name="Barbeyron T."/>
            <person name="Boyen C."/>
            <person name="Cambefort J."/>
            <person name="Collet G."/>
            <person name="Delage L."/>
            <person name="Gobet A."/>
            <person name="Groisillier A."/>
            <person name="Leblanc C."/>
            <person name="Michel G."/>
            <person name="Scornet D."/>
            <person name="Siegel A."/>
            <person name="Tapia J.E."/>
            <person name="Tonon T."/>
        </authorList>
    </citation>
    <scope>NUCLEOTIDE SEQUENCE [LARGE SCALE GENOMIC DNA]</scope>
    <source>
        <strain evidence="9 10">Ec32</strain>
    </source>
</reference>
<evidence type="ECO:0000256" key="1">
    <source>
        <dbReference type="ARBA" id="ARBA00004127"/>
    </source>
</evidence>
<evidence type="ECO:0000259" key="8">
    <source>
        <dbReference type="Pfam" id="PF04116"/>
    </source>
</evidence>
<feature type="transmembrane region" description="Helical" evidence="7">
    <location>
        <begin position="61"/>
        <end position="80"/>
    </location>
</feature>
<evidence type="ECO:0000256" key="3">
    <source>
        <dbReference type="ARBA" id="ARBA00022989"/>
    </source>
</evidence>
<dbReference type="InterPro" id="IPR051689">
    <property type="entry name" value="Sterol_desaturase/TMEM195"/>
</dbReference>
<sequence length="323" mass="35740">MTAAARDKPAMTPSDQPQATVDAAPLSGLRALVSYTAWPALMISCITLTALGMAYDQPILGFNGAYVLLGITLLLLERWMTHERTWLASDGQTFANIAHTLLNKGMVQAAAAVTTLIVVVEAVDPQPGMLWPTEWPQWAQIILGLFIAEFGFYWAHRLGHEVSWLWPFHAVHHSVTRLWVINTGRFHFVDTALSVALSQPLLYLAGAPVEVFMWVGGITAFSGLLTHTNADLKTGWLNYVFNTPQLHRWHHSKVVAEGNSNYGEVLMAYDLLFGTWLLPNRRPPADIGIREEMPAGFGGQLAYPFRTLKNMRKARAAAVIPGE</sequence>
<feature type="transmembrane region" description="Helical" evidence="7">
    <location>
        <begin position="101"/>
        <end position="123"/>
    </location>
</feature>
<feature type="transmembrane region" description="Helical" evidence="7">
    <location>
        <begin position="135"/>
        <end position="155"/>
    </location>
</feature>
<evidence type="ECO:0000256" key="7">
    <source>
        <dbReference type="SAM" id="Phobius"/>
    </source>
</evidence>
<dbReference type="Proteomes" id="UP000032160">
    <property type="component" value="Chromosome I"/>
</dbReference>